<organism evidence="9 10">
    <name type="scientific">Poecilia latipinna</name>
    <name type="common">sailfin molly</name>
    <dbReference type="NCBI Taxonomy" id="48699"/>
    <lineage>
        <taxon>Eukaryota</taxon>
        <taxon>Metazoa</taxon>
        <taxon>Chordata</taxon>
        <taxon>Craniata</taxon>
        <taxon>Vertebrata</taxon>
        <taxon>Euteleostomi</taxon>
        <taxon>Actinopterygii</taxon>
        <taxon>Neopterygii</taxon>
        <taxon>Teleostei</taxon>
        <taxon>Neoteleostei</taxon>
        <taxon>Acanthomorphata</taxon>
        <taxon>Ovalentaria</taxon>
        <taxon>Atherinomorphae</taxon>
        <taxon>Cyprinodontiformes</taxon>
        <taxon>Poeciliidae</taxon>
        <taxon>Poeciliinae</taxon>
        <taxon>Poecilia</taxon>
    </lineage>
</organism>
<dbReference type="RefSeq" id="XP_014894224.1">
    <property type="nucleotide sequence ID" value="XM_015038738.1"/>
</dbReference>
<keyword evidence="5 7" id="KW-0012">Acyltransferase</keyword>
<dbReference type="GO" id="GO:0008654">
    <property type="term" value="P:phospholipid biosynthetic process"/>
    <property type="evidence" value="ECO:0007669"/>
    <property type="project" value="TreeGrafter"/>
</dbReference>
<dbReference type="GO" id="GO:0005778">
    <property type="term" value="C:peroxisomal membrane"/>
    <property type="evidence" value="ECO:0007669"/>
    <property type="project" value="TreeGrafter"/>
</dbReference>
<dbReference type="InterPro" id="IPR045520">
    <property type="entry name" value="GPAT/DHAPAT_C"/>
</dbReference>
<dbReference type="AlphaFoldDB" id="A0A3B3THD4"/>
<dbReference type="PIRSF" id="PIRSF000437">
    <property type="entry name" value="GPAT_DHAPAT"/>
    <property type="match status" value="1"/>
</dbReference>
<evidence type="ECO:0000256" key="6">
    <source>
        <dbReference type="ARBA" id="ARBA00025707"/>
    </source>
</evidence>
<dbReference type="InterPro" id="IPR002123">
    <property type="entry name" value="Plipid/glycerol_acylTrfase"/>
</dbReference>
<dbReference type="GO" id="GO:0006631">
    <property type="term" value="P:fatty acid metabolic process"/>
    <property type="evidence" value="ECO:0007669"/>
    <property type="project" value="TreeGrafter"/>
</dbReference>
<evidence type="ECO:0000313" key="9">
    <source>
        <dbReference type="Ensembl" id="ENSPLAP00000000650.1"/>
    </source>
</evidence>
<dbReference type="GO" id="GO:0019432">
    <property type="term" value="P:triglyceride biosynthetic process"/>
    <property type="evidence" value="ECO:0007669"/>
    <property type="project" value="TreeGrafter"/>
</dbReference>
<evidence type="ECO:0000313" key="10">
    <source>
        <dbReference type="Proteomes" id="UP000261500"/>
    </source>
</evidence>
<dbReference type="GO" id="GO:0031966">
    <property type="term" value="C:mitochondrial membrane"/>
    <property type="evidence" value="ECO:0007669"/>
    <property type="project" value="TreeGrafter"/>
</dbReference>
<dbReference type="InterPro" id="IPR041728">
    <property type="entry name" value="GPAT/DHAPAT_LPLAT"/>
</dbReference>
<accession>A0A3B3THD4</accession>
<dbReference type="GeneTree" id="ENSGT00520000055570"/>
<proteinExistence type="inferred from homology"/>
<evidence type="ECO:0000256" key="1">
    <source>
        <dbReference type="ARBA" id="ARBA00004370"/>
    </source>
</evidence>
<dbReference type="PANTHER" id="PTHR12563">
    <property type="entry name" value="GLYCEROL-3-PHOSPHATE ACYLTRANSFERASE"/>
    <property type="match status" value="1"/>
</dbReference>
<dbReference type="CTD" id="8443"/>
<reference evidence="9" key="2">
    <citation type="submission" date="2025-09" db="UniProtKB">
        <authorList>
            <consortium name="Ensembl"/>
        </authorList>
    </citation>
    <scope>IDENTIFICATION</scope>
</reference>
<comment type="similarity">
    <text evidence="2 7">Belongs to the GPAT/DAPAT family.</text>
</comment>
<dbReference type="GO" id="GO:0008611">
    <property type="term" value="P:ether lipid biosynthetic process"/>
    <property type="evidence" value="ECO:0007669"/>
    <property type="project" value="TreeGrafter"/>
</dbReference>
<dbReference type="CDD" id="cd07993">
    <property type="entry name" value="LPLAT_DHAPAT-like"/>
    <property type="match status" value="1"/>
</dbReference>
<dbReference type="STRING" id="48699.ENSPLAP00000000650"/>
<comment type="subcellular location">
    <subcellularLocation>
        <location evidence="1">Membrane</location>
    </subcellularLocation>
</comment>
<feature type="domain" description="Phospholipid/glycerol acyltransferase" evidence="8">
    <location>
        <begin position="141"/>
        <end position="270"/>
    </location>
</feature>
<dbReference type="SMART" id="SM00563">
    <property type="entry name" value="PlsC"/>
    <property type="match status" value="1"/>
</dbReference>
<dbReference type="InterPro" id="IPR022284">
    <property type="entry name" value="GPAT/DHAPAT"/>
</dbReference>
<evidence type="ECO:0000256" key="5">
    <source>
        <dbReference type="ARBA" id="ARBA00023315"/>
    </source>
</evidence>
<evidence type="ECO:0000259" key="8">
    <source>
        <dbReference type="SMART" id="SM00563"/>
    </source>
</evidence>
<keyword evidence="4" id="KW-0472">Membrane</keyword>
<keyword evidence="10" id="KW-1185">Reference proteome</keyword>
<dbReference type="Pfam" id="PF01553">
    <property type="entry name" value="Acyltransferase"/>
    <property type="match status" value="1"/>
</dbReference>
<dbReference type="Proteomes" id="UP000261500">
    <property type="component" value="Unplaced"/>
</dbReference>
<name>A0A3B3THD4_9TELE</name>
<evidence type="ECO:0000256" key="4">
    <source>
        <dbReference type="ARBA" id="ARBA00023136"/>
    </source>
</evidence>
<reference evidence="9" key="1">
    <citation type="submission" date="2025-08" db="UniProtKB">
        <authorList>
            <consortium name="Ensembl"/>
        </authorList>
    </citation>
    <scope>IDENTIFICATION</scope>
</reference>
<sequence length="677" mass="76018">MASKAVYSHRDPLLKKRDDFEDILEERRKTSDLRYALRCYTPALYKGLTPCTVSDLKTMVLQSDQLLYVINQVSKETGTATDEIQLEAEAILEEMAHRLQLTTVRFFAFTLSKIFKTLFRSICVNEEGIQRLQQAIQEHPVVLLPSHRSYMDFLLVSYILYTYDLALPVIAAGMDFMGMKIVGEMLRMSGAFFIRRSFGGDKLYWAVFSEYVKTMLKNGFAPVEFFLEGTRSRTAKSLTPKLGLLNIVMDPFLKGQVFDVSLVPVSISYERILEEALYARELLGVPKPKESTSGLFKARKILSENYGSIHVYFGQPVSARSLAEGRVDRSQFNLTPRHIPSKPSEGIQDFVNDSAFRLVRSQEENMVLKPWVLLAALLLQNQAAGNKLGVLVEDLTEQAVWLRDLSRQFGAFLHWPDHVPPSRVVSSSLSLHRSLVRVSEGRVQLNSESGSGFPPAAMTPEEELLSKAVVVLSCASYRNQVLHVFIRAALLACAVHSVTGSRKQEIFNTFSFLRNMFSNEFILRPGAEVQDFEEACYLLVKSAVLQIHQQEVLVTDSGHRTLAFLTSILDPFVQGYQMVCRFLCEEATETLTENQFVPAVRKFFIKHLLTGGLKYVEVLSSDLQKNALAALLRLGAVQKLRGGADQGTLKVNTVMVNSLEDTLGGKLPTQKTLAARL</sequence>
<dbReference type="GeneID" id="106951296"/>
<dbReference type="GO" id="GO:0016287">
    <property type="term" value="F:glycerone-phosphate O-acyltransferase activity"/>
    <property type="evidence" value="ECO:0007669"/>
    <property type="project" value="TreeGrafter"/>
</dbReference>
<evidence type="ECO:0000256" key="3">
    <source>
        <dbReference type="ARBA" id="ARBA00022679"/>
    </source>
</evidence>
<dbReference type="Pfam" id="PF19277">
    <property type="entry name" value="GPAT_C"/>
    <property type="match status" value="1"/>
</dbReference>
<dbReference type="SUPFAM" id="SSF69593">
    <property type="entry name" value="Glycerol-3-phosphate (1)-acyltransferase"/>
    <property type="match status" value="1"/>
</dbReference>
<evidence type="ECO:0000256" key="2">
    <source>
        <dbReference type="ARBA" id="ARBA00007937"/>
    </source>
</evidence>
<dbReference type="Ensembl" id="ENSPLAT00000016087.1">
    <property type="protein sequence ID" value="ENSPLAP00000000650.1"/>
    <property type="gene ID" value="ENSPLAG00000001506.1"/>
</dbReference>
<keyword evidence="3 7" id="KW-0808">Transferase</keyword>
<comment type="pathway">
    <text evidence="6">Phospholipid metabolism.</text>
</comment>
<dbReference type="PANTHER" id="PTHR12563:SF20">
    <property type="entry name" value="DIHYDROXYACETONE PHOSPHATE ACYLTRANSFERASE"/>
    <property type="match status" value="1"/>
</dbReference>
<dbReference type="GO" id="GO:0004366">
    <property type="term" value="F:glycerol-3-phosphate O-acyltransferase activity"/>
    <property type="evidence" value="ECO:0007669"/>
    <property type="project" value="TreeGrafter"/>
</dbReference>
<protein>
    <submittedName>
        <fullName evidence="9">Glyceronephosphate O-acyltransferase</fullName>
    </submittedName>
</protein>
<evidence type="ECO:0000256" key="7">
    <source>
        <dbReference type="PIRNR" id="PIRNR000437"/>
    </source>
</evidence>